<evidence type="ECO:0000313" key="8">
    <source>
        <dbReference type="EMBL" id="MDC7227226.1"/>
    </source>
</evidence>
<dbReference type="SMART" id="SM00490">
    <property type="entry name" value="HELICc"/>
    <property type="match status" value="1"/>
</dbReference>
<dbReference type="InterPro" id="IPR001650">
    <property type="entry name" value="Helicase_C-like"/>
</dbReference>
<keyword evidence="1" id="KW-0547">Nucleotide-binding</keyword>
<dbReference type="SMART" id="SM00487">
    <property type="entry name" value="DEXDc"/>
    <property type="match status" value="1"/>
</dbReference>
<comment type="caution">
    <text evidence="8">The sequence shown here is derived from an EMBL/GenBank/DDBJ whole genome shotgun (WGS) entry which is preliminary data.</text>
</comment>
<feature type="domain" description="Helicase ATP-binding" evidence="6">
    <location>
        <begin position="21"/>
        <end position="186"/>
    </location>
</feature>
<dbReference type="PANTHER" id="PTHR43519">
    <property type="entry name" value="ATP-DEPENDENT RNA HELICASE HRPB"/>
    <property type="match status" value="1"/>
</dbReference>
<protein>
    <submittedName>
        <fullName evidence="8">ATP-dependent helicase HrpB</fullName>
    </submittedName>
</protein>
<keyword evidence="2" id="KW-0378">Hydrolase</keyword>
<dbReference type="GO" id="GO:0004386">
    <property type="term" value="F:helicase activity"/>
    <property type="evidence" value="ECO:0007669"/>
    <property type="project" value="UniProtKB-KW"/>
</dbReference>
<dbReference type="Pfam" id="PF08482">
    <property type="entry name" value="HrpB_C"/>
    <property type="match status" value="1"/>
</dbReference>
<evidence type="ECO:0000259" key="6">
    <source>
        <dbReference type="PROSITE" id="PS51192"/>
    </source>
</evidence>
<dbReference type="Proteomes" id="UP001221217">
    <property type="component" value="Unassembled WGS sequence"/>
</dbReference>
<evidence type="ECO:0000256" key="3">
    <source>
        <dbReference type="ARBA" id="ARBA00022806"/>
    </source>
</evidence>
<gene>
    <name evidence="8" type="primary">hrpB</name>
    <name evidence="8" type="ORF">PQJ61_10735</name>
</gene>
<evidence type="ECO:0000256" key="2">
    <source>
        <dbReference type="ARBA" id="ARBA00022801"/>
    </source>
</evidence>
<keyword evidence="4" id="KW-0067">ATP-binding</keyword>
<dbReference type="Pfam" id="PF00270">
    <property type="entry name" value="DEAD"/>
    <property type="match status" value="1"/>
</dbReference>
<dbReference type="PANTHER" id="PTHR43519:SF1">
    <property type="entry name" value="ATP-DEPENDENT RNA HELICASE HRPB"/>
    <property type="match status" value="1"/>
</dbReference>
<dbReference type="InterPro" id="IPR007502">
    <property type="entry name" value="Helicase-assoc_dom"/>
</dbReference>
<evidence type="ECO:0000259" key="7">
    <source>
        <dbReference type="PROSITE" id="PS51194"/>
    </source>
</evidence>
<dbReference type="InterPro" id="IPR048333">
    <property type="entry name" value="HA2_WH"/>
</dbReference>
<dbReference type="InterPro" id="IPR013689">
    <property type="entry name" value="RNA_helicase_ATP-dep_HrpB_C"/>
</dbReference>
<evidence type="ECO:0000256" key="4">
    <source>
        <dbReference type="ARBA" id="ARBA00022840"/>
    </source>
</evidence>
<accession>A0AAJ1IJB3</accession>
<proteinExistence type="predicted"/>
<dbReference type="GO" id="GO:0005524">
    <property type="term" value="F:ATP binding"/>
    <property type="evidence" value="ECO:0007669"/>
    <property type="project" value="UniProtKB-KW"/>
</dbReference>
<dbReference type="InterPro" id="IPR010225">
    <property type="entry name" value="HrpB"/>
</dbReference>
<dbReference type="EMBL" id="JAQQAL010000023">
    <property type="protein sequence ID" value="MDC7227226.1"/>
    <property type="molecule type" value="Genomic_DNA"/>
</dbReference>
<dbReference type="AlphaFoldDB" id="A0AAJ1IJB3"/>
<feature type="region of interest" description="Disordered" evidence="5">
    <location>
        <begin position="786"/>
        <end position="806"/>
    </location>
</feature>
<evidence type="ECO:0000256" key="1">
    <source>
        <dbReference type="ARBA" id="ARBA00022741"/>
    </source>
</evidence>
<dbReference type="InterPro" id="IPR014001">
    <property type="entry name" value="Helicase_ATP-bd"/>
</dbReference>
<dbReference type="SMART" id="SM00847">
    <property type="entry name" value="HA2"/>
    <property type="match status" value="1"/>
</dbReference>
<dbReference type="PIRSF" id="PIRSF005496">
    <property type="entry name" value="ATP_hel_hrpB"/>
    <property type="match status" value="1"/>
</dbReference>
<reference evidence="8 9" key="1">
    <citation type="submission" date="2022-12" db="EMBL/GenBank/DDBJ databases">
        <title>Metagenome assembled genome from gulf of manar.</title>
        <authorList>
            <person name="Kohli P."/>
            <person name="Pk S."/>
            <person name="Venkata Ramana C."/>
            <person name="Sasikala C."/>
        </authorList>
    </citation>
    <scope>NUCLEOTIDE SEQUENCE [LARGE SCALE GENOMIC DNA]</scope>
    <source>
        <strain evidence="8">JB008</strain>
    </source>
</reference>
<dbReference type="CDD" id="cd17917">
    <property type="entry name" value="DEXHc_RHA-like"/>
    <property type="match status" value="1"/>
</dbReference>
<dbReference type="Gene3D" id="3.40.50.300">
    <property type="entry name" value="P-loop containing nucleotide triphosphate hydrolases"/>
    <property type="match status" value="2"/>
</dbReference>
<name>A0AAJ1IJB3_9SPIO</name>
<dbReference type="SUPFAM" id="SSF52540">
    <property type="entry name" value="P-loop containing nucleoside triphosphate hydrolases"/>
    <property type="match status" value="1"/>
</dbReference>
<dbReference type="Gene3D" id="1.20.120.1080">
    <property type="match status" value="1"/>
</dbReference>
<dbReference type="Pfam" id="PF04408">
    <property type="entry name" value="WHD_HA2"/>
    <property type="match status" value="1"/>
</dbReference>
<evidence type="ECO:0000256" key="5">
    <source>
        <dbReference type="SAM" id="MobiDB-lite"/>
    </source>
</evidence>
<sequence>MPDVMSALPDYPVKSSFAGIKKVLSNSGLAAIEAPTGSGKTTLLPLMLLKAGLSQKKILLTQPRRLAAKTVAQRMAQLDCTEVGETVGYRVKGESKLGSNTKIIAATEGTALAMMQHDPFMSDYDWVIIDEFHERHIETDLLLTFVRDLRKSLGPKEAPGIILMTATWQGQPVEALPEFSFHRIEGRLFPVKNICCPPGITENLPGRLNWGVKEAAEQTDGRILVFLPGRREIEAARKQFSTGRARFHISILHGGMELSEQQNVLNYQGSQRQLILATAVAETSLTVEGVTAVVDSGLERLPVFQPRLGITRLDTRRVSRATADQRAGRAGRLGPGLCLKLWTEAENHRLTDRWDPEILSGDLAAARLQTALWGSSEPAWITPPPPGLWLQAEELLKRLNALDGEGRITAEGKAIAALPLPPRLAHMVYTAGRRTQAALAAAILTEGHRFKLSGSFSRRMEAARSGAEFAGIRKQASEIERRIMGASNRDRAVLSLGELLSLAYPDRIGRKTASGLFELVTGAPLRCENCNFEWAVFPEISGTGNRIFAETGEELDLGKIRNIHPSLFSTLRRVSYNPDSFKFSVQRSELIGKLELKKLPSEKADKSERLKTVKDMVEKKGIDSLPLNKAGRLLLTRLRTAENAGIIGLPSGKPEVLESEIEDWLGPWLDNDLTASAVAEALYARLDWQQQKRLEKLFPQGIKLSEGLEKKIDYENADVPLIRGRMQEFYGQTAPFSIAEGLIPVAVELLSPAMRPLQTTSNLGEFWTGSYLQIRAEMRGRYPKHYWPENPGSAEPSLATGKKRPE</sequence>
<dbReference type="GO" id="GO:0003676">
    <property type="term" value="F:nucleic acid binding"/>
    <property type="evidence" value="ECO:0007669"/>
    <property type="project" value="InterPro"/>
</dbReference>
<dbReference type="Pfam" id="PF00271">
    <property type="entry name" value="Helicase_C"/>
    <property type="match status" value="1"/>
</dbReference>
<keyword evidence="3 8" id="KW-0347">Helicase</keyword>
<dbReference type="InterPro" id="IPR011545">
    <property type="entry name" value="DEAD/DEAH_box_helicase_dom"/>
</dbReference>
<evidence type="ECO:0000313" key="9">
    <source>
        <dbReference type="Proteomes" id="UP001221217"/>
    </source>
</evidence>
<dbReference type="NCBIfam" id="TIGR01970">
    <property type="entry name" value="DEAH_box_HrpB"/>
    <property type="match status" value="1"/>
</dbReference>
<dbReference type="PROSITE" id="PS51192">
    <property type="entry name" value="HELICASE_ATP_BIND_1"/>
    <property type="match status" value="1"/>
</dbReference>
<dbReference type="InterPro" id="IPR027417">
    <property type="entry name" value="P-loop_NTPase"/>
</dbReference>
<organism evidence="8 9">
    <name type="scientific">Candidatus Thalassospirochaeta sargassi</name>
    <dbReference type="NCBI Taxonomy" id="3119039"/>
    <lineage>
        <taxon>Bacteria</taxon>
        <taxon>Pseudomonadati</taxon>
        <taxon>Spirochaetota</taxon>
        <taxon>Spirochaetia</taxon>
        <taxon>Spirochaetales</taxon>
        <taxon>Spirochaetaceae</taxon>
        <taxon>Candidatus Thalassospirochaeta</taxon>
    </lineage>
</organism>
<feature type="domain" description="Helicase C-terminal" evidence="7">
    <location>
        <begin position="207"/>
        <end position="374"/>
    </location>
</feature>
<dbReference type="GO" id="GO:0016787">
    <property type="term" value="F:hydrolase activity"/>
    <property type="evidence" value="ECO:0007669"/>
    <property type="project" value="UniProtKB-KW"/>
</dbReference>
<dbReference type="PROSITE" id="PS51194">
    <property type="entry name" value="HELICASE_CTER"/>
    <property type="match status" value="1"/>
</dbReference>
<dbReference type="CDD" id="cd18791">
    <property type="entry name" value="SF2_C_RHA"/>
    <property type="match status" value="1"/>
</dbReference>